<sequence length="99" mass="10710">MRLSFRVGGCTPLLGELDQRARSYPGGPSSLLAECHAPYFTSRKALLLQEIKGLDATSSLFVAMDEFADCSGPRKIVSLSMVAFDKLTLERAETLALGD</sequence>
<dbReference type="OrthoDB" id="296793at2759"/>
<evidence type="ECO:0000313" key="1">
    <source>
        <dbReference type="EMBL" id="TFK17041.1"/>
    </source>
</evidence>
<proteinExistence type="predicted"/>
<accession>A0A5C3KAN1</accession>
<name>A0A5C3KAN1_COPMA</name>
<gene>
    <name evidence="1" type="ORF">FA15DRAFT_676354</name>
</gene>
<evidence type="ECO:0000313" key="2">
    <source>
        <dbReference type="Proteomes" id="UP000307440"/>
    </source>
</evidence>
<organism evidence="1 2">
    <name type="scientific">Coprinopsis marcescibilis</name>
    <name type="common">Agaric fungus</name>
    <name type="synonym">Psathyrella marcescibilis</name>
    <dbReference type="NCBI Taxonomy" id="230819"/>
    <lineage>
        <taxon>Eukaryota</taxon>
        <taxon>Fungi</taxon>
        <taxon>Dikarya</taxon>
        <taxon>Basidiomycota</taxon>
        <taxon>Agaricomycotina</taxon>
        <taxon>Agaricomycetes</taxon>
        <taxon>Agaricomycetidae</taxon>
        <taxon>Agaricales</taxon>
        <taxon>Agaricineae</taxon>
        <taxon>Psathyrellaceae</taxon>
        <taxon>Coprinopsis</taxon>
    </lineage>
</organism>
<reference evidence="1 2" key="1">
    <citation type="journal article" date="2019" name="Nat. Ecol. Evol.">
        <title>Megaphylogeny resolves global patterns of mushroom evolution.</title>
        <authorList>
            <person name="Varga T."/>
            <person name="Krizsan K."/>
            <person name="Foldi C."/>
            <person name="Dima B."/>
            <person name="Sanchez-Garcia M."/>
            <person name="Sanchez-Ramirez S."/>
            <person name="Szollosi G.J."/>
            <person name="Szarkandi J.G."/>
            <person name="Papp V."/>
            <person name="Albert L."/>
            <person name="Andreopoulos W."/>
            <person name="Angelini C."/>
            <person name="Antonin V."/>
            <person name="Barry K.W."/>
            <person name="Bougher N.L."/>
            <person name="Buchanan P."/>
            <person name="Buyck B."/>
            <person name="Bense V."/>
            <person name="Catcheside P."/>
            <person name="Chovatia M."/>
            <person name="Cooper J."/>
            <person name="Damon W."/>
            <person name="Desjardin D."/>
            <person name="Finy P."/>
            <person name="Geml J."/>
            <person name="Haridas S."/>
            <person name="Hughes K."/>
            <person name="Justo A."/>
            <person name="Karasinski D."/>
            <person name="Kautmanova I."/>
            <person name="Kiss B."/>
            <person name="Kocsube S."/>
            <person name="Kotiranta H."/>
            <person name="LaButti K.M."/>
            <person name="Lechner B.E."/>
            <person name="Liimatainen K."/>
            <person name="Lipzen A."/>
            <person name="Lukacs Z."/>
            <person name="Mihaltcheva S."/>
            <person name="Morgado L.N."/>
            <person name="Niskanen T."/>
            <person name="Noordeloos M.E."/>
            <person name="Ohm R.A."/>
            <person name="Ortiz-Santana B."/>
            <person name="Ovrebo C."/>
            <person name="Racz N."/>
            <person name="Riley R."/>
            <person name="Savchenko A."/>
            <person name="Shiryaev A."/>
            <person name="Soop K."/>
            <person name="Spirin V."/>
            <person name="Szebenyi C."/>
            <person name="Tomsovsky M."/>
            <person name="Tulloss R.E."/>
            <person name="Uehling J."/>
            <person name="Grigoriev I.V."/>
            <person name="Vagvolgyi C."/>
            <person name="Papp T."/>
            <person name="Martin F.M."/>
            <person name="Miettinen O."/>
            <person name="Hibbett D.S."/>
            <person name="Nagy L.G."/>
        </authorList>
    </citation>
    <scope>NUCLEOTIDE SEQUENCE [LARGE SCALE GENOMIC DNA]</scope>
    <source>
        <strain evidence="1 2">CBS 121175</strain>
    </source>
</reference>
<dbReference type="AlphaFoldDB" id="A0A5C3KAN1"/>
<keyword evidence="2" id="KW-1185">Reference proteome</keyword>
<dbReference type="EMBL" id="ML210578">
    <property type="protein sequence ID" value="TFK17041.1"/>
    <property type="molecule type" value="Genomic_DNA"/>
</dbReference>
<protein>
    <submittedName>
        <fullName evidence="1">Uncharacterized protein</fullName>
    </submittedName>
</protein>
<dbReference type="Proteomes" id="UP000307440">
    <property type="component" value="Unassembled WGS sequence"/>
</dbReference>